<dbReference type="EMBL" id="QGKY02001015">
    <property type="protein sequence ID" value="KAF2575559.1"/>
    <property type="molecule type" value="Genomic_DNA"/>
</dbReference>
<name>A0A8S9J0P1_BRACR</name>
<feature type="region of interest" description="Disordered" evidence="1">
    <location>
        <begin position="72"/>
        <end position="101"/>
    </location>
</feature>
<sequence>MSDTNNHGEEISADAYATLVRHQFKLEFLGDRLHRIENTTATMKDKWRKGDEAMRDFTTQLCLSWGLVYMRSDSSNKSGRFPWEDEEDEDRERDEEEDDDEKLHLSCCLSCLFTLVSDQVFVRELKLIANSRDRGEVVEVAEIVEQETEISEQLRRSRS</sequence>
<evidence type="ECO:0000313" key="2">
    <source>
        <dbReference type="EMBL" id="KAF2575559.1"/>
    </source>
</evidence>
<reference evidence="2" key="1">
    <citation type="submission" date="2019-12" db="EMBL/GenBank/DDBJ databases">
        <title>Genome sequencing and annotation of Brassica cretica.</title>
        <authorList>
            <person name="Studholme D.J."/>
            <person name="Sarris P.F."/>
        </authorList>
    </citation>
    <scope>NUCLEOTIDE SEQUENCE</scope>
    <source>
        <strain evidence="2">PFS-102/07</strain>
        <tissue evidence="2">Leaf</tissue>
    </source>
</reference>
<accession>A0A8S9J0P1</accession>
<comment type="caution">
    <text evidence="2">The sequence shown here is derived from an EMBL/GenBank/DDBJ whole genome shotgun (WGS) entry which is preliminary data.</text>
</comment>
<evidence type="ECO:0000256" key="1">
    <source>
        <dbReference type="SAM" id="MobiDB-lite"/>
    </source>
</evidence>
<feature type="compositionally biased region" description="Acidic residues" evidence="1">
    <location>
        <begin position="84"/>
        <end position="100"/>
    </location>
</feature>
<proteinExistence type="predicted"/>
<gene>
    <name evidence="2" type="ORF">F2Q70_00004070</name>
</gene>
<organism evidence="2">
    <name type="scientific">Brassica cretica</name>
    <name type="common">Mustard</name>
    <dbReference type="NCBI Taxonomy" id="69181"/>
    <lineage>
        <taxon>Eukaryota</taxon>
        <taxon>Viridiplantae</taxon>
        <taxon>Streptophyta</taxon>
        <taxon>Embryophyta</taxon>
        <taxon>Tracheophyta</taxon>
        <taxon>Spermatophyta</taxon>
        <taxon>Magnoliopsida</taxon>
        <taxon>eudicotyledons</taxon>
        <taxon>Gunneridae</taxon>
        <taxon>Pentapetalae</taxon>
        <taxon>rosids</taxon>
        <taxon>malvids</taxon>
        <taxon>Brassicales</taxon>
        <taxon>Brassicaceae</taxon>
        <taxon>Brassiceae</taxon>
        <taxon>Brassica</taxon>
    </lineage>
</organism>
<dbReference type="AlphaFoldDB" id="A0A8S9J0P1"/>
<protein>
    <submittedName>
        <fullName evidence="2">Uncharacterized protein</fullName>
    </submittedName>
</protein>